<protein>
    <submittedName>
        <fullName evidence="1">YidB family protein</fullName>
    </submittedName>
</protein>
<organism evidence="1 2">
    <name type="scientific">Ottowia flava</name>
    <dbReference type="NCBI Taxonomy" id="2675430"/>
    <lineage>
        <taxon>Bacteria</taxon>
        <taxon>Pseudomonadati</taxon>
        <taxon>Pseudomonadota</taxon>
        <taxon>Betaproteobacteria</taxon>
        <taxon>Burkholderiales</taxon>
        <taxon>Comamonadaceae</taxon>
        <taxon>Ottowia</taxon>
    </lineage>
</organism>
<evidence type="ECO:0000313" key="2">
    <source>
        <dbReference type="Proteomes" id="UP001597304"/>
    </source>
</evidence>
<reference evidence="2" key="1">
    <citation type="journal article" date="2019" name="Int. J. Syst. Evol. Microbiol.">
        <title>The Global Catalogue of Microorganisms (GCM) 10K type strain sequencing project: providing services to taxonomists for standard genome sequencing and annotation.</title>
        <authorList>
            <consortium name="The Broad Institute Genomics Platform"/>
            <consortium name="The Broad Institute Genome Sequencing Center for Infectious Disease"/>
            <person name="Wu L."/>
            <person name="Ma J."/>
        </authorList>
    </citation>
    <scope>NUCLEOTIDE SEQUENCE [LARGE SCALE GENOMIC DNA]</scope>
    <source>
        <strain evidence="2">LMG 29247</strain>
    </source>
</reference>
<sequence>MGLLDSVLGSVLAGQNNAPGGGLGGLGNVLGSVLGGGQQQQPGQSGGINMGLVAALAPVLMGMLANNSQHGGLGGLLDKFTQAGAGNAAQSWVGAGANQPVSPDVVTQALGPNVIGDIAAKLGVGQGEAAGGIAQVLPELIDKLTPHGQAPQAGLGSESDIMGALTRMLGR</sequence>
<dbReference type="InterPro" id="IPR027405">
    <property type="entry name" value="YidB-like"/>
</dbReference>
<proteinExistence type="predicted"/>
<keyword evidence="2" id="KW-1185">Reference proteome</keyword>
<name>A0ABW4KX18_9BURK</name>
<dbReference type="Pfam" id="PF20159">
    <property type="entry name" value="YidB"/>
    <property type="match status" value="1"/>
</dbReference>
<dbReference type="Gene3D" id="1.10.10.690">
    <property type="entry name" value="YidB-like"/>
    <property type="match status" value="1"/>
</dbReference>
<evidence type="ECO:0000313" key="1">
    <source>
        <dbReference type="EMBL" id="MFD1711961.1"/>
    </source>
</evidence>
<dbReference type="Proteomes" id="UP001597304">
    <property type="component" value="Unassembled WGS sequence"/>
</dbReference>
<gene>
    <name evidence="1" type="ORF">ACFSF0_15225</name>
</gene>
<dbReference type="EMBL" id="JBHUEJ010000036">
    <property type="protein sequence ID" value="MFD1711961.1"/>
    <property type="molecule type" value="Genomic_DNA"/>
</dbReference>
<accession>A0ABW4KX18</accession>
<dbReference type="InterPro" id="IPR045372">
    <property type="entry name" value="YidB"/>
</dbReference>
<dbReference type="RefSeq" id="WP_147912440.1">
    <property type="nucleotide sequence ID" value="NZ_JBHUEJ010000036.1"/>
</dbReference>
<dbReference type="SUPFAM" id="SSF140804">
    <property type="entry name" value="YidB-like"/>
    <property type="match status" value="1"/>
</dbReference>
<comment type="caution">
    <text evidence="1">The sequence shown here is derived from an EMBL/GenBank/DDBJ whole genome shotgun (WGS) entry which is preliminary data.</text>
</comment>